<dbReference type="AlphaFoldDB" id="A0A3A6PS90"/>
<sequence>MVYRWRARSGDFTVWSASREETVERVKTYIAKRNQNRLTQEGVMVGWSCPYCDRRNSAHDEHVALETFKQHLFSHKKPLLESGVHVADDINGTGSVAVLSPIESTGADNARVHFLSPGDVVVIVTTNPAERIDLLRSKLSEWPEWTVVLTTKEDPLEGLSGVQLMDIPVEIVHLDKQMGLGSLTETISRVLEEQQEPGRKIAFEFDILTELIQKAKLQRIFKFLHLLTARLEDVTALSHFFVNRDRMASSMNVLDPVFDMQIKAEGPLFLQE</sequence>
<dbReference type="Proteomes" id="UP000276588">
    <property type="component" value="Unassembled WGS sequence"/>
</dbReference>
<dbReference type="InterPro" id="IPR055927">
    <property type="entry name" value="DUF7504"/>
</dbReference>
<evidence type="ECO:0000313" key="2">
    <source>
        <dbReference type="Proteomes" id="UP000276588"/>
    </source>
</evidence>
<comment type="caution">
    <text evidence="1">The sequence shown here is derived from an EMBL/GenBank/DDBJ whole genome shotgun (WGS) entry which is preliminary data.</text>
</comment>
<name>A0A3A6PS90_9EURY</name>
<dbReference type="EMBL" id="QKNY01000003">
    <property type="protein sequence ID" value="RJX44783.1"/>
    <property type="molecule type" value="Genomic_DNA"/>
</dbReference>
<dbReference type="RefSeq" id="WP_120100539.1">
    <property type="nucleotide sequence ID" value="NZ_QKNY01000003.1"/>
</dbReference>
<dbReference type="OrthoDB" id="109251at2157"/>
<keyword evidence="2" id="KW-1185">Reference proteome</keyword>
<organism evidence="1 2">
    <name type="scientific">Halonotius aquaticus</name>
    <dbReference type="NCBI Taxonomy" id="2216978"/>
    <lineage>
        <taxon>Archaea</taxon>
        <taxon>Methanobacteriati</taxon>
        <taxon>Methanobacteriota</taxon>
        <taxon>Stenosarchaea group</taxon>
        <taxon>Halobacteria</taxon>
        <taxon>Halobacteriales</taxon>
        <taxon>Haloferacaceae</taxon>
        <taxon>Halonotius</taxon>
    </lineage>
</organism>
<gene>
    <name evidence="1" type="ORF">DM826_01340</name>
</gene>
<dbReference type="Pfam" id="PF24336">
    <property type="entry name" value="DUF7504"/>
    <property type="match status" value="1"/>
</dbReference>
<accession>A0A3A6PS90</accession>
<protein>
    <submittedName>
        <fullName evidence="1">Uncharacterized protein</fullName>
    </submittedName>
</protein>
<proteinExistence type="predicted"/>
<reference evidence="1 2" key="1">
    <citation type="submission" date="2018-06" db="EMBL/GenBank/DDBJ databases">
        <title>Halonotius sp. F13-13 a new haloarchaeeon isolated from a solar saltern from Isla Cristina, Huelva, Spain.</title>
        <authorList>
            <person name="Duran-Viseras A."/>
            <person name="Sanchez-Porro C."/>
            <person name="Ventosa A."/>
        </authorList>
    </citation>
    <scope>NUCLEOTIDE SEQUENCE [LARGE SCALE GENOMIC DNA]</scope>
    <source>
        <strain evidence="1 2">F13-13</strain>
    </source>
</reference>
<evidence type="ECO:0000313" key="1">
    <source>
        <dbReference type="EMBL" id="RJX44783.1"/>
    </source>
</evidence>